<dbReference type="SUPFAM" id="SSF57667">
    <property type="entry name" value="beta-beta-alpha zinc fingers"/>
    <property type="match status" value="14"/>
</dbReference>
<evidence type="ECO:0000256" key="11">
    <source>
        <dbReference type="PROSITE-ProRule" id="PRU00042"/>
    </source>
</evidence>
<evidence type="ECO:0000256" key="10">
    <source>
        <dbReference type="ARBA" id="ARBA00023242"/>
    </source>
</evidence>
<dbReference type="FunFam" id="3.30.160.60:FF:000417">
    <property type="entry name" value="Zinc finger protein"/>
    <property type="match status" value="1"/>
</dbReference>
<feature type="domain" description="C2H2-type" evidence="13">
    <location>
        <begin position="413"/>
        <end position="440"/>
    </location>
</feature>
<feature type="domain" description="C2H2-type" evidence="13">
    <location>
        <begin position="267"/>
        <end position="300"/>
    </location>
</feature>
<dbReference type="PROSITE" id="PS50805">
    <property type="entry name" value="KRAB"/>
    <property type="match status" value="2"/>
</dbReference>
<dbReference type="InterPro" id="IPR001909">
    <property type="entry name" value="KRAB"/>
</dbReference>
<dbReference type="FunFam" id="3.30.160.60:FF:000249">
    <property type="entry name" value="Zinc finger protein 154"/>
    <property type="match status" value="7"/>
</dbReference>
<feature type="domain" description="C2H2-type" evidence="13">
    <location>
        <begin position="301"/>
        <end position="324"/>
    </location>
</feature>
<feature type="domain" description="C2H2-type" evidence="13">
    <location>
        <begin position="1327"/>
        <end position="1354"/>
    </location>
</feature>
<feature type="domain" description="C2H2-type" evidence="13">
    <location>
        <begin position="525"/>
        <end position="552"/>
    </location>
</feature>
<feature type="region of interest" description="Disordered" evidence="12">
    <location>
        <begin position="180"/>
        <end position="204"/>
    </location>
</feature>
<dbReference type="FunFam" id="3.30.160.60:FF:000135">
    <property type="entry name" value="Zinc finger protein 358"/>
    <property type="match status" value="1"/>
</dbReference>
<dbReference type="FunFam" id="3.30.160.60:FF:000098">
    <property type="entry name" value="Zinc finger protein 614"/>
    <property type="match status" value="2"/>
</dbReference>
<evidence type="ECO:0000256" key="7">
    <source>
        <dbReference type="ARBA" id="ARBA00023015"/>
    </source>
</evidence>
<dbReference type="InterPro" id="IPR013087">
    <property type="entry name" value="Znf_C2H2_type"/>
</dbReference>
<evidence type="ECO:0000256" key="1">
    <source>
        <dbReference type="ARBA" id="ARBA00004123"/>
    </source>
</evidence>
<dbReference type="SUPFAM" id="SSF109640">
    <property type="entry name" value="KRAB domain (Kruppel-associated box)"/>
    <property type="match status" value="2"/>
</dbReference>
<keyword evidence="8" id="KW-0238">DNA-binding</keyword>
<accession>A0A9B0H377</accession>
<keyword evidence="15" id="KW-1185">Reference proteome</keyword>
<evidence type="ECO:0000256" key="6">
    <source>
        <dbReference type="ARBA" id="ARBA00022833"/>
    </source>
</evidence>
<dbReference type="PROSITE" id="PS50157">
    <property type="entry name" value="ZINC_FINGER_C2H2_2"/>
    <property type="match status" value="25"/>
</dbReference>
<gene>
    <name evidence="16" type="primary">LOC101382267</name>
</gene>
<dbReference type="PROSITE" id="PS00028">
    <property type="entry name" value="ZINC_FINGER_C2H2_1"/>
    <property type="match status" value="24"/>
</dbReference>
<keyword evidence="6" id="KW-0862">Zinc</keyword>
<feature type="domain" description="C2H2-type" evidence="13">
    <location>
        <begin position="553"/>
        <end position="580"/>
    </location>
</feature>
<feature type="domain" description="KRAB" evidence="14">
    <location>
        <begin position="989"/>
        <end position="1091"/>
    </location>
</feature>
<organism evidence="15 16">
    <name type="scientific">Odobenus rosmarus divergens</name>
    <name type="common">Pacific walrus</name>
    <dbReference type="NCBI Taxonomy" id="9708"/>
    <lineage>
        <taxon>Eukaryota</taxon>
        <taxon>Metazoa</taxon>
        <taxon>Chordata</taxon>
        <taxon>Craniata</taxon>
        <taxon>Vertebrata</taxon>
        <taxon>Euteleostomi</taxon>
        <taxon>Mammalia</taxon>
        <taxon>Eutheria</taxon>
        <taxon>Laurasiatheria</taxon>
        <taxon>Carnivora</taxon>
        <taxon>Caniformia</taxon>
        <taxon>Pinnipedia</taxon>
        <taxon>Odobenidae</taxon>
        <taxon>Odobenus</taxon>
    </lineage>
</organism>
<feature type="compositionally biased region" description="Basic residues" evidence="12">
    <location>
        <begin position="852"/>
        <end position="862"/>
    </location>
</feature>
<dbReference type="FunFam" id="3.30.160.60:FF:000384">
    <property type="entry name" value="Zinc finger protein 550"/>
    <property type="match status" value="1"/>
</dbReference>
<evidence type="ECO:0000256" key="5">
    <source>
        <dbReference type="ARBA" id="ARBA00022771"/>
    </source>
</evidence>
<feature type="region of interest" description="Disordered" evidence="12">
    <location>
        <begin position="834"/>
        <end position="863"/>
    </location>
</feature>
<evidence type="ECO:0000256" key="2">
    <source>
        <dbReference type="ARBA" id="ARBA00006991"/>
    </source>
</evidence>
<keyword evidence="9" id="KW-0804">Transcription</keyword>
<feature type="region of interest" description="Disordered" evidence="12">
    <location>
        <begin position="918"/>
        <end position="969"/>
    </location>
</feature>
<feature type="domain" description="KRAB" evidence="14">
    <location>
        <begin position="13"/>
        <end position="86"/>
    </location>
</feature>
<dbReference type="FunFam" id="3.30.160.60:FF:002090">
    <property type="entry name" value="Zinc finger protein 473"/>
    <property type="match status" value="1"/>
</dbReference>
<feature type="domain" description="C2H2-type" evidence="13">
    <location>
        <begin position="441"/>
        <end position="468"/>
    </location>
</feature>
<feature type="domain" description="C2H2-type" evidence="13">
    <location>
        <begin position="1383"/>
        <end position="1410"/>
    </location>
</feature>
<protein>
    <submittedName>
        <fullName evidence="16">Uncharacterized protein LOC101382267</fullName>
    </submittedName>
</protein>
<dbReference type="Pfam" id="PF01352">
    <property type="entry name" value="KRAB"/>
    <property type="match status" value="2"/>
</dbReference>
<name>A0A9B0H377_ODORO</name>
<dbReference type="InterPro" id="IPR036236">
    <property type="entry name" value="Znf_C2H2_sf"/>
</dbReference>
<dbReference type="GO" id="GO:0045892">
    <property type="term" value="P:negative regulation of DNA-templated transcription"/>
    <property type="evidence" value="ECO:0007669"/>
    <property type="project" value="UniProtKB-ARBA"/>
</dbReference>
<keyword evidence="5 11" id="KW-0863">Zinc-finger</keyword>
<evidence type="ECO:0000313" key="16">
    <source>
        <dbReference type="RefSeq" id="XP_004410973.1"/>
    </source>
</evidence>
<dbReference type="PANTHER" id="PTHR24408:SF65">
    <property type="entry name" value="C2H2-TYPE DOMAIN-CONTAINING PROTEIN"/>
    <property type="match status" value="1"/>
</dbReference>
<feature type="domain" description="C2H2-type" evidence="13">
    <location>
        <begin position="1467"/>
        <end position="1491"/>
    </location>
</feature>
<dbReference type="FunFam" id="3.30.160.60:FF:000295">
    <property type="entry name" value="zinc finger protein 19"/>
    <property type="match status" value="3"/>
</dbReference>
<feature type="domain" description="C2H2-type" evidence="13">
    <location>
        <begin position="1355"/>
        <end position="1382"/>
    </location>
</feature>
<feature type="compositionally biased region" description="Polar residues" evidence="12">
    <location>
        <begin position="181"/>
        <end position="204"/>
    </location>
</feature>
<comment type="subcellular location">
    <subcellularLocation>
        <location evidence="1">Nucleus</location>
    </subcellularLocation>
</comment>
<keyword evidence="3" id="KW-0479">Metal-binding</keyword>
<dbReference type="SMART" id="SM00355">
    <property type="entry name" value="ZnF_C2H2"/>
    <property type="match status" value="25"/>
</dbReference>
<feature type="domain" description="C2H2-type" evidence="13">
    <location>
        <begin position="1299"/>
        <end position="1326"/>
    </location>
</feature>
<feature type="domain" description="C2H2-type" evidence="13">
    <location>
        <begin position="497"/>
        <end position="524"/>
    </location>
</feature>
<dbReference type="Gene3D" id="3.30.160.60">
    <property type="entry name" value="Classic Zinc Finger"/>
    <property type="match status" value="25"/>
</dbReference>
<keyword evidence="4" id="KW-0677">Repeat</keyword>
<sequence length="1521" mass="171778">MAAAAPRDPAQGMNFEDVAIDFSQEEWGLLDETQRLLYCDVMLENFALVASLGFGHGMEDEEAPSKQTMSVGEYQLRAFQTGLSTQKIHPCEMCIPALKNILHHAEHQTIYPWQKPYLGATCVRCFSFHADLHQQQRHDSREKPWKRDVDRASRVTSCNFCVSGQPFTCRKVGEDFPATSGHLQLQTSPNSEEPHRGNQSGEAFHSGKSQYNGGECEKAASHNHALDQHQNICSGEGLYECSKCGKAFSSNYSLVQHQQIHSGQRPYECGECGKFLSQISGLIKDWIIHKHWRIHTRERTYECSECGKVFIHRSKLIHHQRLHTRGMHYGCGECGKSFSYKSNLIEHCRVHTRERPYECSECGKSFRQSSSLFRHQRVHTGERPYNCSECGKSFRQIFNLIRHGRIHTGEVPYKCSDCGKSFSCKSELIQHERIHSGERPYECSECGKFFRQFSNLIRHRSVHTGERPYECSVCGKSFSRKFILIQHERVHTGERPYECSECGKSFTRKSDLIQHQRIHTGTRPYECSECEKSFRQRSGLIQHRRVHSGEKPYECGECGKSFSQSASLIQHQRVHTGERPYECSECGKTFSQSSSLIQHQRGHTGERPYECNECGKPFTHKSDLIQHQRVHTGERPYECSECGKSFSRKSNLFRHRRVHTGENPNPMTSKPALWSKNPHLDYDGSLHPGLPASALGPYLYFTPQQDGSRQDLALLQRREMGRVRPSLRPTRPRRVPRTQSPRDPRPALKTDSAGWQFKLCASGLSIVPEDVPRNWSPLPHASRPALTHRAPHAGAGAAGTGAGAPRSAFRVWVGRGRGGPGGRALTSARCPGATAAIGLGGRSGHPDPRSPSRPRRKSRPHCAGHERKSLFVAFIGEQCCRSTLRILEVDGNVLRASCVSVNYITQKSARRWTASLTNEAQVQDRGDSPRRREGRRCRRRTHLGPRLATPPGLPRAGGLDGDRRSGCPLRPPCPMAAAAPRDPTQQGTVTFEDIAVSFSWEEWDLLDEAQRHLYQDVMLENLALITSLGCWHGAEDEEAPSEQSISVGVSHVRAPKTGLFPQKANPYEVCGPVLKDNFYLAEHQETQFSQKVYTGGTHGKRFCFSENLQQQQKQHVSDKPFGNNVSRASVVKSCRLQVSGKPFICGEIGKDFLASSGFLQQQATQTGEKSNNATECGAAFQKGKTQHRWGDSTEAFSHKHTFVHHQRVRPGERCYMCSECGKSFSHNSSLIKHQRVHTGERPYECGECGKSFSQSSNLFQHRRVHTGERPYECSECGKSFSQSYSLNNHRKVHTGERPFECGECGKSFSQRSNLIQHQRIHTGEKPYECSECGKSFNQSSALLQHHTVHTGERPYECSECGKSFTYNSSLLKHQKVHTGSKPYECSECRKSFSQNCSLVLHLRVHTGERPYECSKCGKSFSQSSALLKHQRVHTGERPYECNECGKSFRRSSNFSDHRRVHTGERPYKCNQCGKSFSKSSGLTRHQRVHTGLGIINILNEKAISRSPYLIDYHKIHMGETT</sequence>
<dbReference type="FunFam" id="3.30.160.60:FF:002343">
    <property type="entry name" value="Zinc finger protein 33A"/>
    <property type="match status" value="3"/>
</dbReference>
<feature type="domain" description="C2H2-type" evidence="13">
    <location>
        <begin position="637"/>
        <end position="664"/>
    </location>
</feature>
<feature type="domain" description="C2H2-type" evidence="13">
    <location>
        <begin position="1411"/>
        <end position="1438"/>
    </location>
</feature>
<keyword evidence="7" id="KW-0805">Transcription regulation</keyword>
<feature type="domain" description="C2H2-type" evidence="13">
    <location>
        <begin position="1243"/>
        <end position="1270"/>
    </location>
</feature>
<dbReference type="GO" id="GO:0008270">
    <property type="term" value="F:zinc ion binding"/>
    <property type="evidence" value="ECO:0007669"/>
    <property type="project" value="UniProtKB-KW"/>
</dbReference>
<dbReference type="Proteomes" id="UP000245340">
    <property type="component" value="Unplaced"/>
</dbReference>
<keyword evidence="10" id="KW-0539">Nucleus</keyword>
<dbReference type="Gene3D" id="6.10.140.140">
    <property type="match status" value="2"/>
</dbReference>
<dbReference type="FunFam" id="3.30.160.60:FF:001270">
    <property type="entry name" value="zinc finger protein 583 isoform X1"/>
    <property type="match status" value="1"/>
</dbReference>
<feature type="compositionally biased region" description="Basic and acidic residues" evidence="12">
    <location>
        <begin position="922"/>
        <end position="931"/>
    </location>
</feature>
<feature type="domain" description="C2H2-type" evidence="13">
    <location>
        <begin position="357"/>
        <end position="384"/>
    </location>
</feature>
<dbReference type="PANTHER" id="PTHR24408">
    <property type="entry name" value="ZINC FINGER PROTEIN"/>
    <property type="match status" value="1"/>
</dbReference>
<evidence type="ECO:0000256" key="9">
    <source>
        <dbReference type="ARBA" id="ARBA00023163"/>
    </source>
</evidence>
<feature type="domain" description="C2H2-type" evidence="13">
    <location>
        <begin position="469"/>
        <end position="496"/>
    </location>
</feature>
<dbReference type="FunFam" id="3.30.160.60:FF:002129">
    <property type="entry name" value="Zinc finger protein 304"/>
    <property type="match status" value="1"/>
</dbReference>
<dbReference type="InterPro" id="IPR036051">
    <property type="entry name" value="KRAB_dom_sf"/>
</dbReference>
<evidence type="ECO:0000259" key="13">
    <source>
        <dbReference type="PROSITE" id="PS50157"/>
    </source>
</evidence>
<evidence type="ECO:0000259" key="14">
    <source>
        <dbReference type="PROSITE" id="PS50805"/>
    </source>
</evidence>
<feature type="domain" description="C2H2-type" evidence="13">
    <location>
        <begin position="1439"/>
        <end position="1466"/>
    </location>
</feature>
<dbReference type="CDD" id="cd07765">
    <property type="entry name" value="KRAB_A-box"/>
    <property type="match status" value="2"/>
</dbReference>
<feature type="domain" description="C2H2-type" evidence="13">
    <location>
        <begin position="581"/>
        <end position="608"/>
    </location>
</feature>
<dbReference type="FunFam" id="3.30.160.60:FF:001833">
    <property type="match status" value="1"/>
</dbReference>
<dbReference type="GO" id="GO:0000981">
    <property type="term" value="F:DNA-binding transcription factor activity, RNA polymerase II-specific"/>
    <property type="evidence" value="ECO:0007669"/>
    <property type="project" value="TreeGrafter"/>
</dbReference>
<evidence type="ECO:0000256" key="3">
    <source>
        <dbReference type="ARBA" id="ARBA00022723"/>
    </source>
</evidence>
<feature type="domain" description="C2H2-type" evidence="13">
    <location>
        <begin position="385"/>
        <end position="412"/>
    </location>
</feature>
<dbReference type="SMART" id="SM00349">
    <property type="entry name" value="KRAB"/>
    <property type="match status" value="2"/>
</dbReference>
<proteinExistence type="inferred from homology"/>
<dbReference type="Pfam" id="PF00096">
    <property type="entry name" value="zf-C2H2"/>
    <property type="match status" value="24"/>
</dbReference>
<feature type="domain" description="C2H2-type" evidence="13">
    <location>
        <begin position="239"/>
        <end position="266"/>
    </location>
</feature>
<dbReference type="GO" id="GO:0043565">
    <property type="term" value="F:sequence-specific DNA binding"/>
    <property type="evidence" value="ECO:0007669"/>
    <property type="project" value="TreeGrafter"/>
</dbReference>
<feature type="region of interest" description="Disordered" evidence="12">
    <location>
        <begin position="717"/>
        <end position="751"/>
    </location>
</feature>
<dbReference type="RefSeq" id="XP_004410973.1">
    <property type="nucleotide sequence ID" value="XM_004410916.1"/>
</dbReference>
<feature type="region of interest" description="Disordered" evidence="12">
    <location>
        <begin position="778"/>
        <end position="802"/>
    </location>
</feature>
<evidence type="ECO:0000256" key="4">
    <source>
        <dbReference type="ARBA" id="ARBA00022737"/>
    </source>
</evidence>
<evidence type="ECO:0000256" key="12">
    <source>
        <dbReference type="SAM" id="MobiDB-lite"/>
    </source>
</evidence>
<feature type="domain" description="C2H2-type" evidence="13">
    <location>
        <begin position="1215"/>
        <end position="1242"/>
    </location>
</feature>
<feature type="compositionally biased region" description="Basic residues" evidence="12">
    <location>
        <begin position="932"/>
        <end position="943"/>
    </location>
</feature>
<feature type="domain" description="C2H2-type" evidence="13">
    <location>
        <begin position="1271"/>
        <end position="1298"/>
    </location>
</feature>
<feature type="domain" description="C2H2-type" evidence="13">
    <location>
        <begin position="609"/>
        <end position="636"/>
    </location>
</feature>
<feature type="domain" description="C2H2-type" evidence="13">
    <location>
        <begin position="329"/>
        <end position="356"/>
    </location>
</feature>
<evidence type="ECO:0000313" key="15">
    <source>
        <dbReference type="Proteomes" id="UP000245340"/>
    </source>
</evidence>
<reference evidence="16" key="1">
    <citation type="submission" date="2025-08" db="UniProtKB">
        <authorList>
            <consortium name="RefSeq"/>
        </authorList>
    </citation>
    <scope>IDENTIFICATION</scope>
</reference>
<dbReference type="GO" id="GO:0005634">
    <property type="term" value="C:nucleus"/>
    <property type="evidence" value="ECO:0007669"/>
    <property type="project" value="UniProtKB-SubCell"/>
</dbReference>
<evidence type="ECO:0000256" key="8">
    <source>
        <dbReference type="ARBA" id="ARBA00023125"/>
    </source>
</evidence>
<dbReference type="FunFam" id="3.30.160.60:FF:000200">
    <property type="entry name" value="zinc finger protein 510 isoform X2"/>
    <property type="match status" value="2"/>
</dbReference>
<comment type="similarity">
    <text evidence="2">Belongs to the krueppel C2H2-type zinc-finger protein family.</text>
</comment>